<dbReference type="Pfam" id="PF01230">
    <property type="entry name" value="HIT"/>
    <property type="match status" value="1"/>
</dbReference>
<dbReference type="PANTHER" id="PTHR23089">
    <property type="entry name" value="HISTIDINE TRIAD HIT PROTEIN"/>
    <property type="match status" value="1"/>
</dbReference>
<dbReference type="EMBL" id="LFYT02000008">
    <property type="protein sequence ID" value="PVE43163.1"/>
    <property type="molecule type" value="Genomic_DNA"/>
</dbReference>
<dbReference type="InterPro" id="IPR011146">
    <property type="entry name" value="HIT-like"/>
</dbReference>
<dbReference type="SUPFAM" id="SSF54197">
    <property type="entry name" value="HIT-like"/>
    <property type="match status" value="1"/>
</dbReference>
<accession>A0A2T7UEP0</accession>
<evidence type="ECO:0000256" key="3">
    <source>
        <dbReference type="PROSITE-ProRule" id="PRU00464"/>
    </source>
</evidence>
<dbReference type="InterPro" id="IPR036265">
    <property type="entry name" value="HIT-like_sf"/>
</dbReference>
<evidence type="ECO:0000259" key="4">
    <source>
        <dbReference type="PROSITE" id="PS51084"/>
    </source>
</evidence>
<evidence type="ECO:0000256" key="1">
    <source>
        <dbReference type="PIRSR" id="PIRSR601310-1"/>
    </source>
</evidence>
<evidence type="ECO:0000256" key="2">
    <source>
        <dbReference type="PIRSR" id="PIRSR601310-3"/>
    </source>
</evidence>
<dbReference type="PROSITE" id="PS51084">
    <property type="entry name" value="HIT_2"/>
    <property type="match status" value="1"/>
</dbReference>
<dbReference type="AlphaFoldDB" id="A0A2T7UEP0"/>
<dbReference type="InterPro" id="IPR019808">
    <property type="entry name" value="Histidine_triad_CS"/>
</dbReference>
<feature type="short sequence motif" description="Histidine triad motif" evidence="2 3">
    <location>
        <begin position="103"/>
        <end position="107"/>
    </location>
</feature>
<sequence>MTDANCIFCKIIAGQIPSRKVYEDEHVFAFHDIAPWAPIHFLIIPKLHIPSMAQLTTEHAALMGHMMTLAPKLALQEGCNPYPDGGFRIVLNNGTEGGQEVHHLHMHVMGGSRPWLRG</sequence>
<dbReference type="InterPro" id="IPR001310">
    <property type="entry name" value="Histidine_triad_HIT"/>
</dbReference>
<dbReference type="GO" id="GO:0003824">
    <property type="term" value="F:catalytic activity"/>
    <property type="evidence" value="ECO:0007669"/>
    <property type="project" value="InterPro"/>
</dbReference>
<dbReference type="RefSeq" id="WP_053172136.1">
    <property type="nucleotide sequence ID" value="NZ_LFYT02000008.1"/>
</dbReference>
<dbReference type="Proteomes" id="UP000037507">
    <property type="component" value="Unassembled WGS sequence"/>
</dbReference>
<dbReference type="STRING" id="1293045.H663_07290"/>
<feature type="active site" description="Tele-AMP-histidine intermediate" evidence="1">
    <location>
        <position position="105"/>
    </location>
</feature>
<dbReference type="PRINTS" id="PR00332">
    <property type="entry name" value="HISTRIAD"/>
</dbReference>
<evidence type="ECO:0000313" key="6">
    <source>
        <dbReference type="Proteomes" id="UP000037507"/>
    </source>
</evidence>
<reference evidence="5" key="1">
    <citation type="submission" date="2017-04" db="EMBL/GenBank/DDBJ databases">
        <title>Unexpected and diverse lifestyles within the genus Limnohabitans.</title>
        <authorList>
            <person name="Kasalicky V."/>
            <person name="Mehrshad M."/>
            <person name="Andrei S.-A."/>
            <person name="Salcher M."/>
            <person name="Kratochvilova H."/>
            <person name="Simek K."/>
            <person name="Ghai R."/>
        </authorList>
    </citation>
    <scope>NUCLEOTIDE SEQUENCE [LARGE SCALE GENOMIC DNA]</scope>
    <source>
        <strain evidence="5">II-D5</strain>
    </source>
</reference>
<gene>
    <name evidence="5" type="ORF">H663_008365</name>
</gene>
<evidence type="ECO:0000313" key="5">
    <source>
        <dbReference type="EMBL" id="PVE43163.1"/>
    </source>
</evidence>
<name>A0A2T7UEP0_9BURK</name>
<keyword evidence="6" id="KW-1185">Reference proteome</keyword>
<dbReference type="OrthoDB" id="9784774at2"/>
<protein>
    <submittedName>
        <fullName evidence="5">Histidine triad nucleotide-binding protein</fullName>
    </submittedName>
</protein>
<dbReference type="CDD" id="cd01276">
    <property type="entry name" value="PKCI_related"/>
    <property type="match status" value="1"/>
</dbReference>
<dbReference type="Gene3D" id="3.30.428.10">
    <property type="entry name" value="HIT-like"/>
    <property type="match status" value="1"/>
</dbReference>
<organism evidence="5 6">
    <name type="scientific">Limnohabitans planktonicus II-D5</name>
    <dbReference type="NCBI Taxonomy" id="1293045"/>
    <lineage>
        <taxon>Bacteria</taxon>
        <taxon>Pseudomonadati</taxon>
        <taxon>Pseudomonadota</taxon>
        <taxon>Betaproteobacteria</taxon>
        <taxon>Burkholderiales</taxon>
        <taxon>Comamonadaceae</taxon>
        <taxon>Limnohabitans</taxon>
    </lineage>
</organism>
<dbReference type="PROSITE" id="PS00892">
    <property type="entry name" value="HIT_1"/>
    <property type="match status" value="1"/>
</dbReference>
<proteinExistence type="predicted"/>
<comment type="caution">
    <text evidence="5">The sequence shown here is derived from an EMBL/GenBank/DDBJ whole genome shotgun (WGS) entry which is preliminary data.</text>
</comment>
<feature type="domain" description="HIT" evidence="4">
    <location>
        <begin position="7"/>
        <end position="118"/>
    </location>
</feature>